<dbReference type="PANTHER" id="PTHR47804:SF3">
    <property type="entry name" value="PROTEIN BRE4"/>
    <property type="match status" value="1"/>
</dbReference>
<evidence type="ECO:0000256" key="2">
    <source>
        <dbReference type="ARBA" id="ARBA00022692"/>
    </source>
</evidence>
<feature type="domain" description="Integral membrane bound transporter" evidence="7">
    <location>
        <begin position="584"/>
        <end position="700"/>
    </location>
</feature>
<evidence type="ECO:0000256" key="1">
    <source>
        <dbReference type="ARBA" id="ARBA00004141"/>
    </source>
</evidence>
<feature type="transmembrane region" description="Helical" evidence="6">
    <location>
        <begin position="680"/>
        <end position="706"/>
    </location>
</feature>
<sequence>MGLIHSQPAWYLPAFCRVLATCLCAIAMALPWVNAITHFPHLILVFKETNYFPDVGLGAQIEATVLTSAGAMWGLGYGNSMLALSKFLASKYGDDCIQSRAVIAIAVCLHAFTGAYLISKYPRLMRASTTSIYLGVWVLLVKIGTHVMTADSFTEPGFCFAAAAVLSFLCALPLLLNNRSQLAGNVIEAYSTVHSLLKASTEQMLDRTPSSKPEDLDTLAGQLFKQSQSLPAKFLQATFEMRWGRLPADPLKDLIASVERLRAELSLGLPAAKNSGLEHLDASHLLFLDTVESSTHALGQELQGAIALVMESVRVAYDLPEDADAPGSDRLRSGGAKLPLQPEHCLTARTAIDGASDTLRTDIRRALNKLLDSHDVAGSDQTSEEVMERVFHREMFGISLFLASLLEVSGECWNALKQSEDLLNAYRAAGKKRLLRPHLSWAWLGISEKSTALENASADHHDDGTDHNAEKEQSQAEVARAQSELLDGAPPAYAPTAAPFTGAVVVASTEDVPPQRFSAVNKFFMKVSHRTLKSRMRVAGFIRAVRNSRHVKYAIRAALGALILSIPAVLPKDSPLRKQFEKGNQQWQVIGFIMGLDMDVGSIIRKNTFRILGTIVGCGYAYLCWIICRHNAPAKVVMITAFQIPASWVILRTSIPSAAITAIVTIPAIIFAPWKENSNVWVMGASKAGALVTGLAAALVASLLIFPLQARSEFMTQIAKSIDALSLDYVTLSRPFLRTSQVTKDYRTLGLDIENKVKDRLRMADRLLGDMALELSLLPKPTGFYSRVEVNLRRILDLFLGLRYLRQNIPHQRTVREVLDSRMHLVSSQIMIMFALSHCFRAQMPLPQFLPSSQHALEELIENLRDRWVSSHDEGEKETGTAMDIASLFSLAESEAMAEVAEALDDLTHLTGSIFGSLDWWDGNAPTTALPVLNDKKKHYWNHVWKDITHRKAIEGPM</sequence>
<dbReference type="Proteomes" id="UP000076738">
    <property type="component" value="Unassembled WGS sequence"/>
</dbReference>
<evidence type="ECO:0000256" key="6">
    <source>
        <dbReference type="SAM" id="Phobius"/>
    </source>
</evidence>
<proteinExistence type="predicted"/>
<feature type="transmembrane region" description="Helical" evidence="6">
    <location>
        <begin position="608"/>
        <end position="628"/>
    </location>
</feature>
<keyword evidence="4 6" id="KW-0472">Membrane</keyword>
<feature type="transmembrane region" description="Helical" evidence="6">
    <location>
        <begin position="553"/>
        <end position="570"/>
    </location>
</feature>
<reference evidence="8 9" key="1">
    <citation type="journal article" date="2016" name="Mol. Biol. Evol.">
        <title>Comparative Genomics of Early-Diverging Mushroom-Forming Fungi Provides Insights into the Origins of Lignocellulose Decay Capabilities.</title>
        <authorList>
            <person name="Nagy L.G."/>
            <person name="Riley R."/>
            <person name="Tritt A."/>
            <person name="Adam C."/>
            <person name="Daum C."/>
            <person name="Floudas D."/>
            <person name="Sun H."/>
            <person name="Yadav J.S."/>
            <person name="Pangilinan J."/>
            <person name="Larsson K.H."/>
            <person name="Matsuura K."/>
            <person name="Barry K."/>
            <person name="Labutti K."/>
            <person name="Kuo R."/>
            <person name="Ohm R.A."/>
            <person name="Bhattacharya S.S."/>
            <person name="Shirouzu T."/>
            <person name="Yoshinaga Y."/>
            <person name="Martin F.M."/>
            <person name="Grigoriev I.V."/>
            <person name="Hibbett D.S."/>
        </authorList>
    </citation>
    <scope>NUCLEOTIDE SEQUENCE [LARGE SCALE GENOMIC DNA]</scope>
    <source>
        <strain evidence="8 9">TUFC12733</strain>
    </source>
</reference>
<evidence type="ECO:0000259" key="7">
    <source>
        <dbReference type="Pfam" id="PF13515"/>
    </source>
</evidence>
<accession>A0A167QJ41</accession>
<feature type="compositionally biased region" description="Basic and acidic residues" evidence="5">
    <location>
        <begin position="457"/>
        <end position="474"/>
    </location>
</feature>
<feature type="transmembrane region" description="Helical" evidence="6">
    <location>
        <begin position="649"/>
        <end position="674"/>
    </location>
</feature>
<evidence type="ECO:0000313" key="8">
    <source>
        <dbReference type="EMBL" id="KZO99811.1"/>
    </source>
</evidence>
<dbReference type="STRING" id="1330018.A0A167QJ41"/>
<name>A0A167QJ41_CALVF</name>
<dbReference type="InterPro" id="IPR052430">
    <property type="entry name" value="IVT-Associated"/>
</dbReference>
<protein>
    <recommendedName>
        <fullName evidence="7">Integral membrane bound transporter domain-containing protein</fullName>
    </recommendedName>
</protein>
<gene>
    <name evidence="8" type="ORF">CALVIDRAFT_525331</name>
</gene>
<feature type="region of interest" description="Disordered" evidence="5">
    <location>
        <begin position="454"/>
        <end position="479"/>
    </location>
</feature>
<keyword evidence="3 6" id="KW-1133">Transmembrane helix</keyword>
<feature type="transmembrane region" description="Helical" evidence="6">
    <location>
        <begin position="97"/>
        <end position="118"/>
    </location>
</feature>
<evidence type="ECO:0000256" key="3">
    <source>
        <dbReference type="ARBA" id="ARBA00022989"/>
    </source>
</evidence>
<dbReference type="Pfam" id="PF13515">
    <property type="entry name" value="FUSC_2"/>
    <property type="match status" value="1"/>
</dbReference>
<dbReference type="GO" id="GO:0016020">
    <property type="term" value="C:membrane"/>
    <property type="evidence" value="ECO:0007669"/>
    <property type="project" value="UniProtKB-SubCell"/>
</dbReference>
<feature type="transmembrane region" description="Helical" evidence="6">
    <location>
        <begin position="155"/>
        <end position="176"/>
    </location>
</feature>
<feature type="transmembrane region" description="Helical" evidence="6">
    <location>
        <begin position="12"/>
        <end position="34"/>
    </location>
</feature>
<dbReference type="OrthoDB" id="68611at2759"/>
<evidence type="ECO:0000313" key="9">
    <source>
        <dbReference type="Proteomes" id="UP000076738"/>
    </source>
</evidence>
<feature type="transmembrane region" description="Helical" evidence="6">
    <location>
        <begin position="130"/>
        <end position="149"/>
    </location>
</feature>
<organism evidence="8 9">
    <name type="scientific">Calocera viscosa (strain TUFC12733)</name>
    <dbReference type="NCBI Taxonomy" id="1330018"/>
    <lineage>
        <taxon>Eukaryota</taxon>
        <taxon>Fungi</taxon>
        <taxon>Dikarya</taxon>
        <taxon>Basidiomycota</taxon>
        <taxon>Agaricomycotina</taxon>
        <taxon>Dacrymycetes</taxon>
        <taxon>Dacrymycetales</taxon>
        <taxon>Dacrymycetaceae</taxon>
        <taxon>Calocera</taxon>
    </lineage>
</organism>
<keyword evidence="2 6" id="KW-0812">Transmembrane</keyword>
<dbReference type="PANTHER" id="PTHR47804">
    <property type="entry name" value="60S RIBOSOMAL PROTEIN L19"/>
    <property type="match status" value="1"/>
</dbReference>
<keyword evidence="9" id="KW-1185">Reference proteome</keyword>
<comment type="subcellular location">
    <subcellularLocation>
        <location evidence="1">Membrane</location>
        <topology evidence="1">Multi-pass membrane protein</topology>
    </subcellularLocation>
</comment>
<dbReference type="EMBL" id="KV417271">
    <property type="protein sequence ID" value="KZO99811.1"/>
    <property type="molecule type" value="Genomic_DNA"/>
</dbReference>
<evidence type="ECO:0000256" key="4">
    <source>
        <dbReference type="ARBA" id="ARBA00023136"/>
    </source>
</evidence>
<feature type="transmembrane region" description="Helical" evidence="6">
    <location>
        <begin position="55"/>
        <end position="77"/>
    </location>
</feature>
<evidence type="ECO:0000256" key="5">
    <source>
        <dbReference type="SAM" id="MobiDB-lite"/>
    </source>
</evidence>
<dbReference type="InterPro" id="IPR049453">
    <property type="entry name" value="Memb_transporter_dom"/>
</dbReference>
<dbReference type="AlphaFoldDB" id="A0A167QJ41"/>